<dbReference type="SUPFAM" id="SSF89372">
    <property type="entry name" value="Fucose-specific lectin"/>
    <property type="match status" value="2"/>
</dbReference>
<feature type="chain" id="PRO_5020710826" evidence="2">
    <location>
        <begin position="28"/>
        <end position="1189"/>
    </location>
</feature>
<evidence type="ECO:0000313" key="5">
    <source>
        <dbReference type="Proteomes" id="UP000295151"/>
    </source>
</evidence>
<feature type="region of interest" description="Disordered" evidence="1">
    <location>
        <begin position="590"/>
        <end position="618"/>
    </location>
</feature>
<comment type="caution">
    <text evidence="4">The sequence shown here is derived from an EMBL/GenBank/DDBJ whole genome shotgun (WGS) entry which is preliminary data.</text>
</comment>
<dbReference type="Proteomes" id="UP000295151">
    <property type="component" value="Unassembled WGS sequence"/>
</dbReference>
<evidence type="ECO:0000313" key="4">
    <source>
        <dbReference type="EMBL" id="TDU88211.1"/>
    </source>
</evidence>
<dbReference type="RefSeq" id="WP_166678532.1">
    <property type="nucleotide sequence ID" value="NZ_SOCE01000001.1"/>
</dbReference>
<accession>A0A4R7T8G5</accession>
<dbReference type="AlphaFoldDB" id="A0A4R7T8G5"/>
<name>A0A4R7T8G5_9ACTN</name>
<feature type="domain" description="F5/8 type C" evidence="3">
    <location>
        <begin position="573"/>
        <end position="705"/>
    </location>
</feature>
<sequence>MRWIRTVLAAAMVVTAAALVVPSGAGAVALAAAPPNSWTESAYTSVFKDSGPSPDAGQVIRLDTARNDYEGGQVVLRSPDAFTVNSVTFSDLAGPSDAIAAANLSYNFVGYQYLNHNSTFDGVQRVTQTIRNAPGDFPDRLLNDTSRSVPANTTQSIWIRVYVPAEAAGGAYRGTVTVRTSAGDIPVQLSVNARAVTIPPSADGAFTNVMWQSTIPIVHPDATIKDTIREIYKYEPYSAKWWQLLDNQAAITKRYRGNSVQVPVIGLLRDAGSTLDAATGKYTFNWTLLDQVIEHFQTNGAVKRIEGFDPMGGSPKYRPATLSTTAGARQVYVDWDSAAGQNWLNQYIPALRDHVAAKGWSDRWFYHVADEPQGSESEQQWIAVAAKIRSLWPGVRIADAVVNASAPTIAKYEDIVIPNLHTYTNNPAPFDAELAKGKELWFYNCNIPVGGHLNRFIDQAQWNQRLTMWLAYAKGATGYLHWAYNNWQYKLDDQEPKGDGWITQPDVARNTLEVTTRYESLRDGIEDWEVMNLLGKTKPGVAKELARSLAERSDKYTFDTAYMQRIRAMMLDAAAGKPLVADDAAAGRPATASSQLAGSEPAKAVDGDGTTGWQPAGNTKDEWLQVDLGGQAKVTGAHLTWSGTAPANYRVQLSYDGATWSDAATATATDPEYFAGINGKARYLRVVVPAGAPAVSLTSIEVTADRYLQQNLAGGKSYTRSVAPASAYGDAGREATDGVLAHDKADKRSFGYDVPADGAAHSYDVTVDLGVVQTVARGRIHAYEDNPALQADAMAVSTSGDGVNFTRRGQVSAVNGMWKRWYDVDFAPARARYVRFTFTKTRTADGTQTFIDDVEVYGTGSVLATDDIPGSAGYEWSGQELVFAPSTTQTMRRWNWSSGQGTVSTDWGGGPIVGRPSGYAWNDQQHAVARNANGDLLHWWWINGESQPHLANWAGDAASDPVATAWGGQQHIFAASSAGALSHWWWDPADGKLRLDTWSGAPGPIVGRPAVYTWNDQLHVVARGANNHLYHWWWIADEYEPHFADWGGEAYSEPSAFTWNGQQHIFTQAADGQLYHWYWDAGDGLHQVKWNGAPGRFVGAPAAFKQGAQQHVVARGPGNTLYHWWWDQATGLVKWEDKGGQAYSDPIAYVFQGQTQLFAESAKNTLYHWWWTPEDGWHQNDWGGSVDYK</sequence>
<protein>
    <submittedName>
        <fullName evidence="4">Repeat uncharacterized protein DUF346</fullName>
    </submittedName>
</protein>
<dbReference type="Gene3D" id="2.60.120.260">
    <property type="entry name" value="Galactose-binding domain-like"/>
    <property type="match status" value="2"/>
</dbReference>
<dbReference type="Pfam" id="PF00754">
    <property type="entry name" value="F5_F8_type_C"/>
    <property type="match status" value="2"/>
</dbReference>
<dbReference type="Pfam" id="PF22680">
    <property type="entry name" value="Glyco_hydro_123_N_2"/>
    <property type="match status" value="1"/>
</dbReference>
<dbReference type="InterPro" id="IPR025150">
    <property type="entry name" value="GH123_cat"/>
</dbReference>
<gene>
    <name evidence="4" type="ORF">EV138_1753</name>
</gene>
<dbReference type="InterPro" id="IPR000421">
    <property type="entry name" value="FA58C"/>
</dbReference>
<feature type="signal peptide" evidence="2">
    <location>
        <begin position="1"/>
        <end position="27"/>
    </location>
</feature>
<dbReference type="InterPro" id="IPR053850">
    <property type="entry name" value="Glyco_hydro_123_N_2"/>
</dbReference>
<reference evidence="4 5" key="1">
    <citation type="submission" date="2019-03" db="EMBL/GenBank/DDBJ databases">
        <title>Genomic Encyclopedia of Type Strains, Phase III (KMG-III): the genomes of soil and plant-associated and newly described type strains.</title>
        <authorList>
            <person name="Whitman W."/>
        </authorList>
    </citation>
    <scope>NUCLEOTIDE SEQUENCE [LARGE SCALE GENOMIC DNA]</scope>
    <source>
        <strain evidence="4 5">VKM Ac-2575</strain>
    </source>
</reference>
<keyword evidence="5" id="KW-1185">Reference proteome</keyword>
<dbReference type="PROSITE" id="PS50022">
    <property type="entry name" value="FA58C_3"/>
    <property type="match status" value="1"/>
</dbReference>
<dbReference type="Gene3D" id="2.120.10.70">
    <property type="entry name" value="Fucose-specific lectin"/>
    <property type="match status" value="1"/>
</dbReference>
<dbReference type="InterPro" id="IPR007132">
    <property type="entry name" value="DUF346"/>
</dbReference>
<dbReference type="Pfam" id="PF13320">
    <property type="entry name" value="GH123_cat"/>
    <property type="match status" value="1"/>
</dbReference>
<dbReference type="InterPro" id="IPR008979">
    <property type="entry name" value="Galactose-bd-like_sf"/>
</dbReference>
<proteinExistence type="predicted"/>
<dbReference type="EMBL" id="SOCE01000001">
    <property type="protein sequence ID" value="TDU88211.1"/>
    <property type="molecule type" value="Genomic_DNA"/>
</dbReference>
<dbReference type="Pfam" id="PF03984">
    <property type="entry name" value="DUF346"/>
    <property type="match status" value="7"/>
</dbReference>
<keyword evidence="2" id="KW-0732">Signal</keyword>
<evidence type="ECO:0000256" key="1">
    <source>
        <dbReference type="SAM" id="MobiDB-lite"/>
    </source>
</evidence>
<evidence type="ECO:0000256" key="2">
    <source>
        <dbReference type="SAM" id="SignalP"/>
    </source>
</evidence>
<dbReference type="SUPFAM" id="SSF49785">
    <property type="entry name" value="Galactose-binding domain-like"/>
    <property type="match status" value="2"/>
</dbReference>
<evidence type="ECO:0000259" key="3">
    <source>
        <dbReference type="PROSITE" id="PS50022"/>
    </source>
</evidence>
<organism evidence="4 5">
    <name type="scientific">Kribbella voronezhensis</name>
    <dbReference type="NCBI Taxonomy" id="2512212"/>
    <lineage>
        <taxon>Bacteria</taxon>
        <taxon>Bacillati</taxon>
        <taxon>Actinomycetota</taxon>
        <taxon>Actinomycetes</taxon>
        <taxon>Propionibacteriales</taxon>
        <taxon>Kribbellaceae</taxon>
        <taxon>Kribbella</taxon>
    </lineage>
</organism>